<dbReference type="InterPro" id="IPR013094">
    <property type="entry name" value="AB_hydrolase_3"/>
</dbReference>
<dbReference type="EMBL" id="HG529509">
    <property type="protein sequence ID" value="CDI51560.1"/>
    <property type="molecule type" value="Genomic_DNA"/>
</dbReference>
<dbReference type="InterPro" id="IPR029058">
    <property type="entry name" value="AB_hydrolase_fold"/>
</dbReference>
<accession>A0A077QQJ6</accession>
<dbReference type="PANTHER" id="PTHR23024:SF242">
    <property type="entry name" value="ALPHA_BETA HYDROLASE FOLD-3 DOMAIN-CONTAINING PROTEIN-RELATED"/>
    <property type="match status" value="1"/>
</dbReference>
<name>A0A077QQJ6_9BASI</name>
<evidence type="ECO:0000259" key="1">
    <source>
        <dbReference type="Pfam" id="PF07859"/>
    </source>
</evidence>
<evidence type="ECO:0000313" key="2">
    <source>
        <dbReference type="EMBL" id="CDI51560.1"/>
    </source>
</evidence>
<sequence length="312" mass="35067">MGHSIVSPKYWFLKLVASLIRGLVNVRRGTQHYLRNLPLPQNVVRDRLQVPSRDKGRFIGIDIYCPASAASSNLPVIVNWHGSGYFIPSWGDDYEYIHQAVKTLGCVVIDSDYRKGPENVYPSAHDDAEDVVGWVLSQSQRFDVKNVSLSGFSAGAALALSAGNFYGPEKIRAISCLYPAINVAPTPPKKPTPYEPRSGFYLSPGIVKLLLECYVPILLTRAEPRFRIKGLNTSRFPNRIFVATGDVDLLHDTAKEYFEELARVEKGKKITFVSVHREEHAWDKKPLVPESVQARDDAYRQMFDNIKASWSS</sequence>
<dbReference type="AlphaFoldDB" id="A0A077QQJ6"/>
<reference evidence="2" key="1">
    <citation type="journal article" date="2014" name="Genome Biol. Evol.">
        <title>Gene Loss Rather Than Gene Gain Is Associated with a Host Jump from Monocots to Dicots in the Smut Fungus Melanopsichium pennsylvanicum.</title>
        <authorList>
            <person name="Sharma R."/>
            <person name="Mishra B."/>
            <person name="Runge F."/>
            <person name="Thines M."/>
        </authorList>
    </citation>
    <scope>NUCLEOTIDE SEQUENCE</scope>
    <source>
        <strain evidence="2">4</strain>
    </source>
</reference>
<protein>
    <submittedName>
        <fullName evidence="2">Related to lipase/esterase</fullName>
    </submittedName>
</protein>
<organism evidence="2">
    <name type="scientific">Melanopsichium pennsylvanicum 4</name>
    <dbReference type="NCBI Taxonomy" id="1398559"/>
    <lineage>
        <taxon>Eukaryota</taxon>
        <taxon>Fungi</taxon>
        <taxon>Dikarya</taxon>
        <taxon>Basidiomycota</taxon>
        <taxon>Ustilaginomycotina</taxon>
        <taxon>Ustilaginomycetes</taxon>
        <taxon>Ustilaginales</taxon>
        <taxon>Ustilaginaceae</taxon>
        <taxon>Melanopsichium</taxon>
    </lineage>
</organism>
<dbReference type="SUPFAM" id="SSF53474">
    <property type="entry name" value="alpha/beta-Hydrolases"/>
    <property type="match status" value="1"/>
</dbReference>
<dbReference type="Pfam" id="PF07859">
    <property type="entry name" value="Abhydrolase_3"/>
    <property type="match status" value="1"/>
</dbReference>
<proteinExistence type="predicted"/>
<dbReference type="GO" id="GO:0016787">
    <property type="term" value="F:hydrolase activity"/>
    <property type="evidence" value="ECO:0007669"/>
    <property type="project" value="InterPro"/>
</dbReference>
<dbReference type="InterPro" id="IPR050466">
    <property type="entry name" value="Carboxylest/Gibb_receptor"/>
</dbReference>
<dbReference type="Gene3D" id="3.40.50.1820">
    <property type="entry name" value="alpha/beta hydrolase"/>
    <property type="match status" value="1"/>
</dbReference>
<dbReference type="PANTHER" id="PTHR23024">
    <property type="entry name" value="ARYLACETAMIDE DEACETYLASE"/>
    <property type="match status" value="1"/>
</dbReference>
<feature type="domain" description="Alpha/beta hydrolase fold-3" evidence="1">
    <location>
        <begin position="77"/>
        <end position="282"/>
    </location>
</feature>